<feature type="compositionally biased region" description="Basic and acidic residues" evidence="1">
    <location>
        <begin position="255"/>
        <end position="304"/>
    </location>
</feature>
<evidence type="ECO:0000313" key="3">
    <source>
        <dbReference type="EMBL" id="KAF4475630.1"/>
    </source>
</evidence>
<keyword evidence="4" id="KW-1185">Reference proteome</keyword>
<dbReference type="InterPro" id="IPR056009">
    <property type="entry name" value="DUF7587"/>
</dbReference>
<organism evidence="3 4">
    <name type="scientific">Colletotrichum fructicola (strain Nara gc5)</name>
    <name type="common">Anthracnose fungus</name>
    <name type="synonym">Colletotrichum gloeosporioides (strain Nara gc5)</name>
    <dbReference type="NCBI Taxonomy" id="1213859"/>
    <lineage>
        <taxon>Eukaryota</taxon>
        <taxon>Fungi</taxon>
        <taxon>Dikarya</taxon>
        <taxon>Ascomycota</taxon>
        <taxon>Pezizomycotina</taxon>
        <taxon>Sordariomycetes</taxon>
        <taxon>Hypocreomycetidae</taxon>
        <taxon>Glomerellales</taxon>
        <taxon>Glomerellaceae</taxon>
        <taxon>Colletotrichum</taxon>
        <taxon>Colletotrichum gloeosporioides species complex</taxon>
    </lineage>
</organism>
<dbReference type="EMBL" id="ANPB02000010">
    <property type="protein sequence ID" value="KAF4475630.1"/>
    <property type="molecule type" value="Genomic_DNA"/>
</dbReference>
<dbReference type="Proteomes" id="UP000011096">
    <property type="component" value="Unassembled WGS sequence"/>
</dbReference>
<dbReference type="InParanoid" id="A0A7J6IGP0"/>
<gene>
    <name evidence="3" type="ORF">CGGC5_v015553</name>
</gene>
<reference evidence="3 4" key="1">
    <citation type="submission" date="2012-08" db="EMBL/GenBank/DDBJ databases">
        <authorList>
            <person name="Gan P.H.P."/>
            <person name="Ikeda K."/>
            <person name="Irieda H."/>
            <person name="Narusaka M."/>
            <person name="O'Connell R.J."/>
            <person name="Narusaka Y."/>
            <person name="Takano Y."/>
            <person name="Kubo Y."/>
            <person name="Shirasu K."/>
        </authorList>
    </citation>
    <scope>NUCLEOTIDE SEQUENCE [LARGE SCALE GENOMIC DNA]</scope>
    <source>
        <strain evidence="3 4">Nara gc5</strain>
    </source>
</reference>
<accession>A0A7J6IGP0</accession>
<name>A0A7J6IGP0_COLFN</name>
<reference evidence="3 4" key="2">
    <citation type="submission" date="2020-04" db="EMBL/GenBank/DDBJ databases">
        <title>Genome sequencing and assembly of multiple isolates from the Colletotrichum gloeosporioides species complex.</title>
        <authorList>
            <person name="Gan P."/>
            <person name="Shirasu K."/>
        </authorList>
    </citation>
    <scope>NUCLEOTIDE SEQUENCE [LARGE SCALE GENOMIC DNA]</scope>
    <source>
        <strain evidence="3 4">Nara gc5</strain>
    </source>
</reference>
<dbReference type="RefSeq" id="XP_031888263.1">
    <property type="nucleotide sequence ID" value="XM_032032064.1"/>
</dbReference>
<feature type="region of interest" description="Disordered" evidence="1">
    <location>
        <begin position="255"/>
        <end position="346"/>
    </location>
</feature>
<sequence length="357" mass="40317">MEFVPTQHLVVARYATEVTRIEDFAEQGVRGWLTINRSARDGRRTPWALRILPDYIDEINSNFPRALIAIENSRNVGCINGIAMLETRDKITTVGGIDRPRKLYRAIHSGQPGDGIKSRLGCGSDAVFFHHHLRRHLRWQSREPSPFLSATDDLKKAVRIAAIYVAKGFSDVRIIKFSAQGPGWEHNVTRMWNPRELARTLSPSDDKDYLDNEVLIEHSIPKDSIVETYRWQEHKAQLDPGGGIEADARAVQSIRDKIKMDRQEKARKLREDNNKKAAEETGTRGEAEAQDDPGPRHDAEESDKKRKANDDDDEGGEPSPVAARRKRFKIGQKMTANSSLQGEGGAQFQQHLAWSLA</sequence>
<proteinExistence type="predicted"/>
<feature type="domain" description="DUF7587" evidence="2">
    <location>
        <begin position="128"/>
        <end position="233"/>
    </location>
</feature>
<dbReference type="GeneID" id="43616115"/>
<evidence type="ECO:0000259" key="2">
    <source>
        <dbReference type="Pfam" id="PF24494"/>
    </source>
</evidence>
<dbReference type="OrthoDB" id="4924573at2759"/>
<comment type="caution">
    <text evidence="3">The sequence shown here is derived from an EMBL/GenBank/DDBJ whole genome shotgun (WGS) entry which is preliminary data.</text>
</comment>
<evidence type="ECO:0000313" key="4">
    <source>
        <dbReference type="Proteomes" id="UP000011096"/>
    </source>
</evidence>
<dbReference type="AlphaFoldDB" id="A0A7J6IGP0"/>
<feature type="compositionally biased region" description="Polar residues" evidence="1">
    <location>
        <begin position="334"/>
        <end position="346"/>
    </location>
</feature>
<dbReference type="Pfam" id="PF24494">
    <property type="entry name" value="DUF7587"/>
    <property type="match status" value="1"/>
</dbReference>
<evidence type="ECO:0000256" key="1">
    <source>
        <dbReference type="SAM" id="MobiDB-lite"/>
    </source>
</evidence>
<protein>
    <recommendedName>
        <fullName evidence="2">DUF7587 domain-containing protein</fullName>
    </recommendedName>
</protein>